<dbReference type="AlphaFoldDB" id="A0AAV7D906"/>
<comment type="catalytic activity">
    <reaction evidence="16">
        <text>17beta-estradiol + NAD(+) = estrone + NADH + H(+)</text>
        <dbReference type="Rhea" id="RHEA:24612"/>
        <dbReference type="ChEBI" id="CHEBI:15378"/>
        <dbReference type="ChEBI" id="CHEBI:16469"/>
        <dbReference type="ChEBI" id="CHEBI:17263"/>
        <dbReference type="ChEBI" id="CHEBI:57540"/>
        <dbReference type="ChEBI" id="CHEBI:57945"/>
        <dbReference type="EC" id="1.1.1.62"/>
    </reaction>
</comment>
<keyword evidence="5" id="KW-0732">Signal</keyword>
<comment type="caution">
    <text evidence="18">The sequence shown here is derived from an EMBL/GenBank/DDBJ whole genome shotgun (WGS) entry which is preliminary data.</text>
</comment>
<organism evidence="18 19">
    <name type="scientific">Engystomops pustulosus</name>
    <name type="common">Tungara frog</name>
    <name type="synonym">Physalaemus pustulosus</name>
    <dbReference type="NCBI Taxonomy" id="76066"/>
    <lineage>
        <taxon>Eukaryota</taxon>
        <taxon>Metazoa</taxon>
        <taxon>Chordata</taxon>
        <taxon>Craniata</taxon>
        <taxon>Vertebrata</taxon>
        <taxon>Euteleostomi</taxon>
        <taxon>Amphibia</taxon>
        <taxon>Batrachia</taxon>
        <taxon>Anura</taxon>
        <taxon>Neobatrachia</taxon>
        <taxon>Hyloidea</taxon>
        <taxon>Leptodactylidae</taxon>
        <taxon>Leiuperinae</taxon>
        <taxon>Engystomops</taxon>
    </lineage>
</organism>
<evidence type="ECO:0000256" key="10">
    <source>
        <dbReference type="ARBA" id="ARBA00023098"/>
    </source>
</evidence>
<evidence type="ECO:0000256" key="12">
    <source>
        <dbReference type="ARBA" id="ARBA00038261"/>
    </source>
</evidence>
<comment type="similarity">
    <text evidence="12">Belongs to the short-chain dehydrogenases/reductases (SDR) family. 17-beta-HSD 3 subfamily.</text>
</comment>
<keyword evidence="7" id="KW-0521">NADP</keyword>
<dbReference type="PANTHER" id="PTHR24322:SF489">
    <property type="entry name" value="ESTRADIOL 17-BETA-DEHYDROGENASE 11"/>
    <property type="match status" value="1"/>
</dbReference>
<dbReference type="PRINTS" id="PR00080">
    <property type="entry name" value="SDRFAMILY"/>
</dbReference>
<evidence type="ECO:0000256" key="15">
    <source>
        <dbReference type="ARBA" id="ARBA00042911"/>
    </source>
</evidence>
<dbReference type="EMBL" id="WNYA01000001">
    <property type="protein sequence ID" value="KAG8593445.1"/>
    <property type="molecule type" value="Genomic_DNA"/>
</dbReference>
<dbReference type="Pfam" id="PF00106">
    <property type="entry name" value="adh_short"/>
    <property type="match status" value="1"/>
</dbReference>
<dbReference type="PRINTS" id="PR00081">
    <property type="entry name" value="GDHRDH"/>
</dbReference>
<keyword evidence="4" id="KW-0551">Lipid droplet</keyword>
<reference evidence="18" key="1">
    <citation type="thesis" date="2020" institute="ProQuest LLC" country="789 East Eisenhower Parkway, Ann Arbor, MI, USA">
        <title>Comparative Genomics and Chromosome Evolution.</title>
        <authorList>
            <person name="Mudd A.B."/>
        </authorList>
    </citation>
    <scope>NUCLEOTIDE SEQUENCE</scope>
    <source>
        <strain evidence="18">237g6f4</strain>
        <tissue evidence="18">Blood</tissue>
    </source>
</reference>
<sequence length="271" mass="29655">MNIILEILLLLLTVIYSYLESLVKLFIPVKRKSVSGEIVLITGAGHGIGRLTATEFAKLQSVLVLWDINKNGVEETAAQCRKIGAKVYTYVVDCSKREDIIASADKVKQEVGDVDILINNAGVVFCADLLSLEDSQIQKIFDVNVIAHFWTTRAFLPSMMRKNHGHIVTIASSAGLFGVPFLVDYCSTKFAAVGYHKALTAELSALQMSEIKTTCLCPVFVDTGFVKNPSTRFAPVLVPEDVAKTLVDGILTNKKMIYIPPFVSLSGVLEL</sequence>
<evidence type="ECO:0000256" key="8">
    <source>
        <dbReference type="ARBA" id="ARBA00022955"/>
    </source>
</evidence>
<evidence type="ECO:0000256" key="4">
    <source>
        <dbReference type="ARBA" id="ARBA00022677"/>
    </source>
</evidence>
<keyword evidence="3" id="KW-0444">Lipid biosynthesis</keyword>
<dbReference type="InterPro" id="IPR036291">
    <property type="entry name" value="NAD(P)-bd_dom_sf"/>
</dbReference>
<dbReference type="GO" id="GO:0005811">
    <property type="term" value="C:lipid droplet"/>
    <property type="evidence" value="ECO:0007669"/>
    <property type="project" value="UniProtKB-SubCell"/>
</dbReference>
<dbReference type="GO" id="GO:0006694">
    <property type="term" value="P:steroid biosynthetic process"/>
    <property type="evidence" value="ECO:0007669"/>
    <property type="project" value="UniProtKB-KW"/>
</dbReference>
<evidence type="ECO:0000256" key="9">
    <source>
        <dbReference type="ARBA" id="ARBA00023002"/>
    </source>
</evidence>
<evidence type="ECO:0000256" key="16">
    <source>
        <dbReference type="ARBA" id="ARBA00048022"/>
    </source>
</evidence>
<keyword evidence="9" id="KW-0560">Oxidoreductase</keyword>
<dbReference type="FunFam" id="3.40.50.720:FF:000224">
    <property type="entry name" value="Hydroxysteroid 17-beta dehydrogenase 11"/>
    <property type="match status" value="1"/>
</dbReference>
<accession>A0AAV7D906</accession>
<dbReference type="PANTHER" id="PTHR24322">
    <property type="entry name" value="PKSB"/>
    <property type="match status" value="1"/>
</dbReference>
<evidence type="ECO:0000313" key="18">
    <source>
        <dbReference type="EMBL" id="KAG8593445.1"/>
    </source>
</evidence>
<dbReference type="Proteomes" id="UP000824782">
    <property type="component" value="Unassembled WGS sequence"/>
</dbReference>
<dbReference type="GO" id="GO:0005783">
    <property type="term" value="C:endoplasmic reticulum"/>
    <property type="evidence" value="ECO:0007669"/>
    <property type="project" value="UniProtKB-SubCell"/>
</dbReference>
<evidence type="ECO:0000313" key="19">
    <source>
        <dbReference type="Proteomes" id="UP000824782"/>
    </source>
</evidence>
<comment type="catalytic activity">
    <reaction evidence="17">
        <text>17beta-estradiol + NADP(+) = estrone + NADPH + H(+)</text>
        <dbReference type="Rhea" id="RHEA:24616"/>
        <dbReference type="ChEBI" id="CHEBI:15378"/>
        <dbReference type="ChEBI" id="CHEBI:16469"/>
        <dbReference type="ChEBI" id="CHEBI:17263"/>
        <dbReference type="ChEBI" id="CHEBI:57783"/>
        <dbReference type="ChEBI" id="CHEBI:58349"/>
        <dbReference type="EC" id="1.1.1.62"/>
    </reaction>
</comment>
<dbReference type="CDD" id="cd05339">
    <property type="entry name" value="17beta-HSDXI-like_SDR_c"/>
    <property type="match status" value="1"/>
</dbReference>
<keyword evidence="6" id="KW-0256">Endoplasmic reticulum</keyword>
<evidence type="ECO:0000256" key="5">
    <source>
        <dbReference type="ARBA" id="ARBA00022729"/>
    </source>
</evidence>
<dbReference type="InterPro" id="IPR002347">
    <property type="entry name" value="SDR_fam"/>
</dbReference>
<evidence type="ECO:0000256" key="1">
    <source>
        <dbReference type="ARBA" id="ARBA00004240"/>
    </source>
</evidence>
<evidence type="ECO:0000256" key="6">
    <source>
        <dbReference type="ARBA" id="ARBA00022824"/>
    </source>
</evidence>
<protein>
    <recommendedName>
        <fullName evidence="13">Estradiol 17-beta-dehydrogenase 11</fullName>
        <ecNumber evidence="11">1.1.1.62</ecNumber>
    </recommendedName>
    <alternativeName>
        <fullName evidence="14">17-beta-hydroxysteroid dehydrogenase 11</fullName>
    </alternativeName>
    <alternativeName>
        <fullName evidence="15">Dehydrogenase/reductase SDR family member 8</fullName>
    </alternativeName>
</protein>
<dbReference type="SUPFAM" id="SSF51735">
    <property type="entry name" value="NAD(P)-binding Rossmann-fold domains"/>
    <property type="match status" value="1"/>
</dbReference>
<gene>
    <name evidence="18" type="ORF">GDO81_000834</name>
</gene>
<keyword evidence="19" id="KW-1185">Reference proteome</keyword>
<dbReference type="GO" id="GO:0004303">
    <property type="term" value="F:estradiol 17-beta-dehydrogenase [NAD(P)+] activity"/>
    <property type="evidence" value="ECO:0007669"/>
    <property type="project" value="UniProtKB-EC"/>
</dbReference>
<proteinExistence type="inferred from homology"/>
<dbReference type="EC" id="1.1.1.62" evidence="11"/>
<name>A0AAV7D906_ENGPU</name>
<keyword evidence="10" id="KW-0443">Lipid metabolism</keyword>
<dbReference type="Gene3D" id="3.40.50.720">
    <property type="entry name" value="NAD(P)-binding Rossmann-like Domain"/>
    <property type="match status" value="1"/>
</dbReference>
<evidence type="ECO:0000256" key="2">
    <source>
        <dbReference type="ARBA" id="ARBA00004502"/>
    </source>
</evidence>
<keyword evidence="8" id="KW-0752">Steroid biosynthesis</keyword>
<evidence type="ECO:0000256" key="14">
    <source>
        <dbReference type="ARBA" id="ARBA00042233"/>
    </source>
</evidence>
<evidence type="ECO:0000256" key="11">
    <source>
        <dbReference type="ARBA" id="ARBA00024072"/>
    </source>
</evidence>
<evidence type="ECO:0000256" key="13">
    <source>
        <dbReference type="ARBA" id="ARBA00039801"/>
    </source>
</evidence>
<comment type="subcellular location">
    <subcellularLocation>
        <location evidence="1">Endoplasmic reticulum</location>
    </subcellularLocation>
    <subcellularLocation>
        <location evidence="2">Lipid droplet</location>
    </subcellularLocation>
</comment>
<evidence type="ECO:0000256" key="17">
    <source>
        <dbReference type="ARBA" id="ARBA00048906"/>
    </source>
</evidence>
<evidence type="ECO:0000256" key="7">
    <source>
        <dbReference type="ARBA" id="ARBA00022857"/>
    </source>
</evidence>
<evidence type="ECO:0000256" key="3">
    <source>
        <dbReference type="ARBA" id="ARBA00022516"/>
    </source>
</evidence>